<dbReference type="Pfam" id="PF00805">
    <property type="entry name" value="Pentapeptide"/>
    <property type="match status" value="1"/>
</dbReference>
<gene>
    <name evidence="1" type="ORF">SAMN05216529_10682</name>
</gene>
<dbReference type="Proteomes" id="UP000254051">
    <property type="component" value="Unassembled WGS sequence"/>
</dbReference>
<dbReference type="InterPro" id="IPR001646">
    <property type="entry name" value="5peptide_repeat"/>
</dbReference>
<evidence type="ECO:0000313" key="1">
    <source>
        <dbReference type="EMBL" id="SUQ14390.1"/>
    </source>
</evidence>
<name>A0A315ZWR6_9FIRM</name>
<dbReference type="EMBL" id="UHJJ01000006">
    <property type="protein sequence ID" value="SUQ14390.1"/>
    <property type="molecule type" value="Genomic_DNA"/>
</dbReference>
<dbReference type="AlphaFoldDB" id="A0A315ZWR6"/>
<protein>
    <submittedName>
        <fullName evidence="1">Pentapeptide repeat-containing protein</fullName>
    </submittedName>
</protein>
<organism evidence="1 2">
    <name type="scientific">Faecalicatena contorta</name>
    <dbReference type="NCBI Taxonomy" id="39482"/>
    <lineage>
        <taxon>Bacteria</taxon>
        <taxon>Bacillati</taxon>
        <taxon>Bacillota</taxon>
        <taxon>Clostridia</taxon>
        <taxon>Lachnospirales</taxon>
        <taxon>Lachnospiraceae</taxon>
        <taxon>Faecalicatena</taxon>
    </lineage>
</organism>
<keyword evidence="2" id="KW-1185">Reference proteome</keyword>
<dbReference type="SUPFAM" id="SSF141571">
    <property type="entry name" value="Pentapeptide repeat-like"/>
    <property type="match status" value="1"/>
</dbReference>
<dbReference type="Gene3D" id="2.160.20.80">
    <property type="entry name" value="E3 ubiquitin-protein ligase SopA"/>
    <property type="match status" value="1"/>
</dbReference>
<reference evidence="2" key="1">
    <citation type="submission" date="2017-07" db="EMBL/GenBank/DDBJ databases">
        <authorList>
            <person name="Varghese N."/>
            <person name="Submissions S."/>
        </authorList>
    </citation>
    <scope>NUCLEOTIDE SEQUENCE [LARGE SCALE GENOMIC DNA]</scope>
    <source>
        <strain evidence="2">NLAE-zl-C134</strain>
    </source>
</reference>
<accession>A0A315ZWR6</accession>
<evidence type="ECO:0000313" key="2">
    <source>
        <dbReference type="Proteomes" id="UP000254051"/>
    </source>
</evidence>
<proteinExistence type="predicted"/>
<sequence length="58" mass="6838">MKQKYYEDQTFENLKSDGKVITDCEFVDCKFINCTFENFQLSRSILSGCIFQKCSIIH</sequence>